<sequence length="295" mass="33174">MRIQAPETSALGVEIHDFDPRSASEDDVAELLRQVYTAKIVVLKGQDLDSPGFIDLGRRLGEIDVYYEPMYHHPEYREIFVSSNVPADGKQVGVPKTGKFWHADYQFMPRPFGLTLIYPQVIPKENRGTYFIDMGKAYESLPQDLKDAIAGTRAEQSPRRYFKIRPSDVYRPVSELLEEIESKTPAVKHPTTFTHPVTGETVLYVSEGFTCGLEDESGERLDDSLVPRLLAATGQLDPECAHPLVHLQTYEEGDLLIWDNRSLIHRALHTSTPEPAVSHRVTVHDAHPFHTGTGA</sequence>
<keyword evidence="6" id="KW-0408">Iron</keyword>
<evidence type="ECO:0000256" key="1">
    <source>
        <dbReference type="ARBA" id="ARBA00001954"/>
    </source>
</evidence>
<evidence type="ECO:0000256" key="5">
    <source>
        <dbReference type="ARBA" id="ARBA00023002"/>
    </source>
</evidence>
<dbReference type="GO" id="GO:0046872">
    <property type="term" value="F:metal ion binding"/>
    <property type="evidence" value="ECO:0007669"/>
    <property type="project" value="UniProtKB-KW"/>
</dbReference>
<comment type="cofactor">
    <cofactor evidence="1">
        <name>Fe(2+)</name>
        <dbReference type="ChEBI" id="CHEBI:29033"/>
    </cofactor>
</comment>
<dbReference type="Gene3D" id="3.60.130.10">
    <property type="entry name" value="Clavaminate synthase-like"/>
    <property type="match status" value="1"/>
</dbReference>
<gene>
    <name evidence="8" type="ORF">OG549_19045</name>
</gene>
<evidence type="ECO:0000259" key="7">
    <source>
        <dbReference type="Pfam" id="PF02668"/>
    </source>
</evidence>
<proteinExistence type="inferred from homology"/>
<feature type="domain" description="TauD/TfdA-like" evidence="7">
    <location>
        <begin position="9"/>
        <end position="275"/>
    </location>
</feature>
<evidence type="ECO:0000256" key="3">
    <source>
        <dbReference type="ARBA" id="ARBA00022723"/>
    </source>
</evidence>
<keyword evidence="3" id="KW-0479">Metal-binding</keyword>
<dbReference type="InterPro" id="IPR042098">
    <property type="entry name" value="TauD-like_sf"/>
</dbReference>
<comment type="similarity">
    <text evidence="2">Belongs to the TfdA dioxygenase family.</text>
</comment>
<dbReference type="PANTHER" id="PTHR43779:SF3">
    <property type="entry name" value="(3R)-3-[(CARBOXYMETHYL)AMINO]FATTY ACID OXYGENASE_DECARBOXYLASE"/>
    <property type="match status" value="1"/>
</dbReference>
<evidence type="ECO:0000313" key="8">
    <source>
        <dbReference type="EMBL" id="WTW62580.1"/>
    </source>
</evidence>
<dbReference type="PANTHER" id="PTHR43779">
    <property type="entry name" value="DIOXYGENASE RV0097-RELATED"/>
    <property type="match status" value="1"/>
</dbReference>
<keyword evidence="4 8" id="KW-0223">Dioxygenase</keyword>
<accession>A0AAU2V5S4</accession>
<keyword evidence="5" id="KW-0560">Oxidoreductase</keyword>
<dbReference type="SUPFAM" id="SSF51197">
    <property type="entry name" value="Clavaminate synthase-like"/>
    <property type="match status" value="1"/>
</dbReference>
<evidence type="ECO:0000256" key="6">
    <source>
        <dbReference type="ARBA" id="ARBA00023004"/>
    </source>
</evidence>
<evidence type="ECO:0000256" key="4">
    <source>
        <dbReference type="ARBA" id="ARBA00022964"/>
    </source>
</evidence>
<dbReference type="InterPro" id="IPR051178">
    <property type="entry name" value="TfdA_dioxygenase"/>
</dbReference>
<dbReference type="EMBL" id="CP108318">
    <property type="protein sequence ID" value="WTW62580.1"/>
    <property type="molecule type" value="Genomic_DNA"/>
</dbReference>
<dbReference type="GO" id="GO:0051213">
    <property type="term" value="F:dioxygenase activity"/>
    <property type="evidence" value="ECO:0007669"/>
    <property type="project" value="UniProtKB-KW"/>
</dbReference>
<protein>
    <submittedName>
        <fullName evidence="8">TauD/TfdA family dioxygenase</fullName>
    </submittedName>
</protein>
<organism evidence="8">
    <name type="scientific">Streptomyces sp. NBC_00003</name>
    <dbReference type="NCBI Taxonomy" id="2903608"/>
    <lineage>
        <taxon>Bacteria</taxon>
        <taxon>Bacillati</taxon>
        <taxon>Actinomycetota</taxon>
        <taxon>Actinomycetes</taxon>
        <taxon>Kitasatosporales</taxon>
        <taxon>Streptomycetaceae</taxon>
        <taxon>Streptomyces</taxon>
    </lineage>
</organism>
<dbReference type="AlphaFoldDB" id="A0AAU2V5S4"/>
<name>A0AAU2V5S4_9ACTN</name>
<dbReference type="InterPro" id="IPR003819">
    <property type="entry name" value="TauD/TfdA-like"/>
</dbReference>
<dbReference type="Pfam" id="PF02668">
    <property type="entry name" value="TauD"/>
    <property type="match status" value="1"/>
</dbReference>
<reference evidence="8" key="1">
    <citation type="submission" date="2022-10" db="EMBL/GenBank/DDBJ databases">
        <title>The complete genomes of actinobacterial strains from the NBC collection.</title>
        <authorList>
            <person name="Joergensen T.S."/>
            <person name="Alvarez Arevalo M."/>
            <person name="Sterndorff E.B."/>
            <person name="Faurdal D."/>
            <person name="Vuksanovic O."/>
            <person name="Mourched A.-S."/>
            <person name="Charusanti P."/>
            <person name="Shaw S."/>
            <person name="Blin K."/>
            <person name="Weber T."/>
        </authorList>
    </citation>
    <scope>NUCLEOTIDE SEQUENCE</scope>
    <source>
        <strain evidence="8">NBC_00003</strain>
    </source>
</reference>
<evidence type="ECO:0000256" key="2">
    <source>
        <dbReference type="ARBA" id="ARBA00005896"/>
    </source>
</evidence>